<comment type="subcellular location">
    <subcellularLocation>
        <location evidence="1">Secreted</location>
    </subcellularLocation>
</comment>
<dbReference type="InterPro" id="IPR011330">
    <property type="entry name" value="Glyco_hydro/deAcase_b/a-brl"/>
</dbReference>
<proteinExistence type="predicted"/>
<dbReference type="RefSeq" id="WP_338748803.1">
    <property type="nucleotide sequence ID" value="NZ_CP144913.1"/>
</dbReference>
<dbReference type="PANTHER" id="PTHR34216:SF3">
    <property type="entry name" value="POLY-BETA-1,6-N-ACETYL-D-GLUCOSAMINE N-DEACETYLASE"/>
    <property type="match status" value="1"/>
</dbReference>
<feature type="domain" description="NodB homology" evidence="5">
    <location>
        <begin position="295"/>
        <end position="356"/>
    </location>
</feature>
<dbReference type="InterPro" id="IPR051398">
    <property type="entry name" value="Polysacch_Deacetylase"/>
</dbReference>
<organism evidence="6 7">
    <name type="scientific">Janibacter alittae</name>
    <dbReference type="NCBI Taxonomy" id="3115209"/>
    <lineage>
        <taxon>Bacteria</taxon>
        <taxon>Bacillati</taxon>
        <taxon>Actinomycetota</taxon>
        <taxon>Actinomycetes</taxon>
        <taxon>Micrococcales</taxon>
        <taxon>Intrasporangiaceae</taxon>
        <taxon>Janibacter</taxon>
    </lineage>
</organism>
<evidence type="ECO:0000313" key="7">
    <source>
        <dbReference type="Proteomes" id="UP001382727"/>
    </source>
</evidence>
<keyword evidence="7" id="KW-1185">Reference proteome</keyword>
<feature type="signal peptide" evidence="4">
    <location>
        <begin position="1"/>
        <end position="30"/>
    </location>
</feature>
<dbReference type="Proteomes" id="UP001382727">
    <property type="component" value="Chromosome"/>
</dbReference>
<feature type="compositionally biased region" description="Low complexity" evidence="3">
    <location>
        <begin position="32"/>
        <end position="56"/>
    </location>
</feature>
<gene>
    <name evidence="6" type="ORF">V1351_13990</name>
</gene>
<dbReference type="PROSITE" id="PS51257">
    <property type="entry name" value="PROKAR_LIPOPROTEIN"/>
    <property type="match status" value="1"/>
</dbReference>
<dbReference type="InterPro" id="IPR002509">
    <property type="entry name" value="NODB_dom"/>
</dbReference>
<evidence type="ECO:0000256" key="2">
    <source>
        <dbReference type="ARBA" id="ARBA00022729"/>
    </source>
</evidence>
<evidence type="ECO:0000256" key="1">
    <source>
        <dbReference type="ARBA" id="ARBA00004613"/>
    </source>
</evidence>
<evidence type="ECO:0000256" key="3">
    <source>
        <dbReference type="SAM" id="MobiDB-lite"/>
    </source>
</evidence>
<keyword evidence="2 4" id="KW-0732">Signal</keyword>
<feature type="region of interest" description="Disordered" evidence="3">
    <location>
        <begin position="28"/>
        <end position="77"/>
    </location>
</feature>
<evidence type="ECO:0000256" key="4">
    <source>
        <dbReference type="SAM" id="SignalP"/>
    </source>
</evidence>
<evidence type="ECO:0000259" key="5">
    <source>
        <dbReference type="Pfam" id="PF01522"/>
    </source>
</evidence>
<feature type="chain" id="PRO_5046921454" evidence="4">
    <location>
        <begin position="31"/>
        <end position="435"/>
    </location>
</feature>
<dbReference type="PANTHER" id="PTHR34216">
    <property type="match status" value="1"/>
</dbReference>
<dbReference type="SUPFAM" id="SSF88713">
    <property type="entry name" value="Glycoside hydrolase/deacetylase"/>
    <property type="match status" value="1"/>
</dbReference>
<evidence type="ECO:0000313" key="6">
    <source>
        <dbReference type="EMBL" id="WXB76034.1"/>
    </source>
</evidence>
<protein>
    <submittedName>
        <fullName evidence="6">Polysaccharide deacetylase family protein</fullName>
    </submittedName>
</protein>
<accession>A0ABZ2MG43</accession>
<name>A0ABZ2MG43_9MICO</name>
<dbReference type="Gene3D" id="3.20.20.370">
    <property type="entry name" value="Glycoside hydrolase/deacetylase"/>
    <property type="match status" value="1"/>
</dbReference>
<dbReference type="Pfam" id="PF01522">
    <property type="entry name" value="Polysacc_deac_1"/>
    <property type="match status" value="1"/>
</dbReference>
<dbReference type="EMBL" id="CP144913">
    <property type="protein sequence ID" value="WXB76034.1"/>
    <property type="molecule type" value="Genomic_DNA"/>
</dbReference>
<sequence length="435" mass="47826">MHHRSRGRHHLRLAALASAAALGVAGCSTAADAPPEDTTSTSTSSAPATSPSSSTDARQDEPTADTKLARARALAEGHDPEAALEVLADVDDQRAQELTQAVRSQRSKQVTWPKGKPVPHLFFHSLVVDPERAFDGDDRAQGYDDYMATIPEFTRTLEALLERDYVLVDPHDIATVGDDGQMHYRSIRLPEGTTPIVLSLDDLSYYEYMDDDGFPDRLVVEDGRVRTVYTDSSGKKEVGAHDVVPILDDFVEKHPEFSYRGAKGVVAMTGYDGVLGYRTSHRSHGQRDDLTEQQEKATAVATAMKEDGWSFASHTWGHITLTGASKARVQADQERWAQDVEPIVGKTDLLIYPFGADISGVAPYSGPVYEYLHGQGYDYFFNVDGTRPWQQLQGGYLRQGRMNVDGLMLRKNLSGGSDALAPFMDVTEVFDSARD</sequence>
<reference evidence="6 7" key="1">
    <citation type="submission" date="2024-02" db="EMBL/GenBank/DDBJ databases">
        <title>Janibacter sp. nov., isolated from gut of marine sandworm.</title>
        <authorList>
            <person name="Kim B."/>
            <person name="Jun M.O."/>
            <person name="Shin N.-R."/>
        </authorList>
    </citation>
    <scope>NUCLEOTIDE SEQUENCE [LARGE SCALE GENOMIC DNA]</scope>
    <source>
        <strain evidence="6 7">A1S7</strain>
    </source>
</reference>